<feature type="transmembrane region" description="Helical" evidence="7">
    <location>
        <begin position="187"/>
        <end position="210"/>
    </location>
</feature>
<protein>
    <recommendedName>
        <fullName evidence="8">Rhodopsin domain-containing protein</fullName>
    </recommendedName>
</protein>
<keyword evidence="3 7" id="KW-1133">Transmembrane helix</keyword>
<evidence type="ECO:0000256" key="7">
    <source>
        <dbReference type="SAM" id="Phobius"/>
    </source>
</evidence>
<keyword evidence="2 7" id="KW-0812">Transmembrane</keyword>
<feature type="transmembrane region" description="Helical" evidence="7">
    <location>
        <begin position="153"/>
        <end position="175"/>
    </location>
</feature>
<dbReference type="Pfam" id="PF20684">
    <property type="entry name" value="Fung_rhodopsin"/>
    <property type="match status" value="1"/>
</dbReference>
<feature type="compositionally biased region" description="Basic and acidic residues" evidence="6">
    <location>
        <begin position="336"/>
        <end position="346"/>
    </location>
</feature>
<dbReference type="OrthoDB" id="3229610at2759"/>
<feature type="region of interest" description="Disordered" evidence="6">
    <location>
        <begin position="297"/>
        <end position="346"/>
    </location>
</feature>
<dbReference type="Proteomes" id="UP000027222">
    <property type="component" value="Unassembled WGS sequence"/>
</dbReference>
<comment type="subcellular location">
    <subcellularLocation>
        <location evidence="1">Membrane</location>
        <topology evidence="1">Multi-pass membrane protein</topology>
    </subcellularLocation>
</comment>
<dbReference type="HOGENOM" id="CLU_052841_2_0_1"/>
<organism evidence="9 10">
    <name type="scientific">Galerina marginata (strain CBS 339.88)</name>
    <dbReference type="NCBI Taxonomy" id="685588"/>
    <lineage>
        <taxon>Eukaryota</taxon>
        <taxon>Fungi</taxon>
        <taxon>Dikarya</taxon>
        <taxon>Basidiomycota</taxon>
        <taxon>Agaricomycotina</taxon>
        <taxon>Agaricomycetes</taxon>
        <taxon>Agaricomycetidae</taxon>
        <taxon>Agaricales</taxon>
        <taxon>Agaricineae</taxon>
        <taxon>Strophariaceae</taxon>
        <taxon>Galerina</taxon>
    </lineage>
</organism>
<feature type="compositionally biased region" description="Polar residues" evidence="6">
    <location>
        <begin position="314"/>
        <end position="334"/>
    </location>
</feature>
<evidence type="ECO:0000256" key="3">
    <source>
        <dbReference type="ARBA" id="ARBA00022989"/>
    </source>
</evidence>
<dbReference type="AlphaFoldDB" id="A0A067S7N8"/>
<feature type="transmembrane region" description="Helical" evidence="7">
    <location>
        <begin position="115"/>
        <end position="133"/>
    </location>
</feature>
<gene>
    <name evidence="9" type="ORF">GALMADRAFT_258753</name>
</gene>
<dbReference type="InterPro" id="IPR049326">
    <property type="entry name" value="Rhodopsin_dom_fungi"/>
</dbReference>
<evidence type="ECO:0000256" key="6">
    <source>
        <dbReference type="SAM" id="MobiDB-lite"/>
    </source>
</evidence>
<dbReference type="PANTHER" id="PTHR33048">
    <property type="entry name" value="PTH11-LIKE INTEGRAL MEMBRANE PROTEIN (AFU_ORTHOLOGUE AFUA_5G11245)"/>
    <property type="match status" value="1"/>
</dbReference>
<dbReference type="GO" id="GO:0016020">
    <property type="term" value="C:membrane"/>
    <property type="evidence" value="ECO:0007669"/>
    <property type="project" value="UniProtKB-SubCell"/>
</dbReference>
<sequence length="346" mass="38465">MIPIPTQKTVTNIIIVSHSFAIPTTCFRLFHRCRTGKLWWDDFWAMIALLCDIIIFVAYFVIHFGPQPTPKALRYASRWLTLQGYTIGIWSARLTVAVTIVRLLPQGPTRRMAKVAAMIFGVFEMVMVLQKIFFCGKKWGFLPRCAIPTYTGVIELVTNILADLWLLLAPAYMLFQMKLQRTHHRLILAIFLCGIFTSLASISHSVFILLNSPVWLGVTGYIEVAVAIVISNLLVLVTYVYRVFRHVSNNMRRPNAADATAPRATNSADPATSQSDSSPARTAVTTIELTELSHLGSTFNIPTNSEARGGPSNGTGTTPFSSFSYPTRLQSADSVASREPRIPTHS</sequence>
<keyword evidence="4 7" id="KW-0472">Membrane</keyword>
<comment type="similarity">
    <text evidence="5">Belongs to the SAT4 family.</text>
</comment>
<feature type="transmembrane region" description="Helical" evidence="7">
    <location>
        <begin position="12"/>
        <end position="31"/>
    </location>
</feature>
<evidence type="ECO:0000313" key="9">
    <source>
        <dbReference type="EMBL" id="KDR66875.1"/>
    </source>
</evidence>
<feature type="transmembrane region" description="Helical" evidence="7">
    <location>
        <begin position="82"/>
        <end position="103"/>
    </location>
</feature>
<feature type="region of interest" description="Disordered" evidence="6">
    <location>
        <begin position="254"/>
        <end position="282"/>
    </location>
</feature>
<evidence type="ECO:0000256" key="2">
    <source>
        <dbReference type="ARBA" id="ARBA00022692"/>
    </source>
</evidence>
<reference evidence="10" key="1">
    <citation type="journal article" date="2014" name="Proc. Natl. Acad. Sci. U.S.A.">
        <title>Extensive sampling of basidiomycete genomes demonstrates inadequacy of the white-rot/brown-rot paradigm for wood decay fungi.</title>
        <authorList>
            <person name="Riley R."/>
            <person name="Salamov A.A."/>
            <person name="Brown D.W."/>
            <person name="Nagy L.G."/>
            <person name="Floudas D."/>
            <person name="Held B.W."/>
            <person name="Levasseur A."/>
            <person name="Lombard V."/>
            <person name="Morin E."/>
            <person name="Otillar R."/>
            <person name="Lindquist E.A."/>
            <person name="Sun H."/>
            <person name="LaButti K.M."/>
            <person name="Schmutz J."/>
            <person name="Jabbour D."/>
            <person name="Luo H."/>
            <person name="Baker S.E."/>
            <person name="Pisabarro A.G."/>
            <person name="Walton J.D."/>
            <person name="Blanchette R.A."/>
            <person name="Henrissat B."/>
            <person name="Martin F."/>
            <person name="Cullen D."/>
            <person name="Hibbett D.S."/>
            <person name="Grigoriev I.V."/>
        </authorList>
    </citation>
    <scope>NUCLEOTIDE SEQUENCE [LARGE SCALE GENOMIC DNA]</scope>
    <source>
        <strain evidence="10">CBS 339.88</strain>
    </source>
</reference>
<name>A0A067S7N8_GALM3</name>
<feature type="domain" description="Rhodopsin" evidence="8">
    <location>
        <begin position="28"/>
        <end position="230"/>
    </location>
</feature>
<feature type="compositionally biased region" description="Polar residues" evidence="6">
    <location>
        <begin position="297"/>
        <end position="306"/>
    </location>
</feature>
<feature type="transmembrane region" description="Helical" evidence="7">
    <location>
        <begin position="43"/>
        <end position="62"/>
    </location>
</feature>
<dbReference type="PANTHER" id="PTHR33048:SF47">
    <property type="entry name" value="INTEGRAL MEMBRANE PROTEIN-RELATED"/>
    <property type="match status" value="1"/>
</dbReference>
<keyword evidence="10" id="KW-1185">Reference proteome</keyword>
<evidence type="ECO:0000313" key="10">
    <source>
        <dbReference type="Proteomes" id="UP000027222"/>
    </source>
</evidence>
<evidence type="ECO:0000256" key="1">
    <source>
        <dbReference type="ARBA" id="ARBA00004141"/>
    </source>
</evidence>
<feature type="transmembrane region" description="Helical" evidence="7">
    <location>
        <begin position="222"/>
        <end position="244"/>
    </location>
</feature>
<evidence type="ECO:0000256" key="5">
    <source>
        <dbReference type="ARBA" id="ARBA00038359"/>
    </source>
</evidence>
<proteinExistence type="inferred from homology"/>
<feature type="compositionally biased region" description="Polar residues" evidence="6">
    <location>
        <begin position="263"/>
        <end position="282"/>
    </location>
</feature>
<dbReference type="STRING" id="685588.A0A067S7N8"/>
<dbReference type="InterPro" id="IPR052337">
    <property type="entry name" value="SAT4-like"/>
</dbReference>
<evidence type="ECO:0000259" key="8">
    <source>
        <dbReference type="Pfam" id="PF20684"/>
    </source>
</evidence>
<accession>A0A067S7N8</accession>
<dbReference type="EMBL" id="KL142419">
    <property type="protein sequence ID" value="KDR66875.1"/>
    <property type="molecule type" value="Genomic_DNA"/>
</dbReference>
<evidence type="ECO:0000256" key="4">
    <source>
        <dbReference type="ARBA" id="ARBA00023136"/>
    </source>
</evidence>